<reference evidence="3" key="2">
    <citation type="journal article" date="2019" name="Mol. Plant Microbe Interact.">
        <title>Genome sequence resources for four phytopathogenic fungi from the Colletotrichum orbiculare species complex.</title>
        <authorList>
            <person name="Gan P."/>
            <person name="Tsushima A."/>
            <person name="Narusaka M."/>
            <person name="Narusaka Y."/>
            <person name="Takano Y."/>
            <person name="Kubo Y."/>
            <person name="Shirasu K."/>
        </authorList>
    </citation>
    <scope>GENOME REANNOTATION</scope>
    <source>
        <strain evidence="3">104-T / ATCC 96160 / CBS 514.97 / LARS 414 / MAFF 240422</strain>
    </source>
</reference>
<protein>
    <submittedName>
        <fullName evidence="2">Uncharacterized protein</fullName>
    </submittedName>
</protein>
<gene>
    <name evidence="2" type="ORF">Cob_v007881</name>
</gene>
<organism evidence="2 3">
    <name type="scientific">Colletotrichum orbiculare (strain 104-T / ATCC 96160 / CBS 514.97 / LARS 414 / MAFF 240422)</name>
    <name type="common">Cucumber anthracnose fungus</name>
    <name type="synonym">Colletotrichum lagenarium</name>
    <dbReference type="NCBI Taxonomy" id="1213857"/>
    <lineage>
        <taxon>Eukaryota</taxon>
        <taxon>Fungi</taxon>
        <taxon>Dikarya</taxon>
        <taxon>Ascomycota</taxon>
        <taxon>Pezizomycotina</taxon>
        <taxon>Sordariomycetes</taxon>
        <taxon>Hypocreomycetidae</taxon>
        <taxon>Glomerellales</taxon>
        <taxon>Glomerellaceae</taxon>
        <taxon>Colletotrichum</taxon>
        <taxon>Colletotrichum orbiculare species complex</taxon>
    </lineage>
</organism>
<dbReference type="Proteomes" id="UP000014480">
    <property type="component" value="Unassembled WGS sequence"/>
</dbReference>
<reference evidence="3" key="1">
    <citation type="journal article" date="2013" name="New Phytol.">
        <title>Comparative genomic and transcriptomic analyses reveal the hemibiotrophic stage shift of Colletotrichum fungi.</title>
        <authorList>
            <person name="Gan P."/>
            <person name="Ikeda K."/>
            <person name="Irieda H."/>
            <person name="Narusaka M."/>
            <person name="O'Connell R.J."/>
            <person name="Narusaka Y."/>
            <person name="Takano Y."/>
            <person name="Kubo Y."/>
            <person name="Shirasu K."/>
        </authorList>
    </citation>
    <scope>NUCLEOTIDE SEQUENCE [LARGE SCALE GENOMIC DNA]</scope>
    <source>
        <strain evidence="3">104-T / ATCC 96160 / CBS 514.97 / LARS 414 / MAFF 240422</strain>
    </source>
</reference>
<feature type="region of interest" description="Disordered" evidence="1">
    <location>
        <begin position="1"/>
        <end position="37"/>
    </location>
</feature>
<name>A0A484FRA3_COLOR</name>
<evidence type="ECO:0000256" key="1">
    <source>
        <dbReference type="SAM" id="MobiDB-lite"/>
    </source>
</evidence>
<dbReference type="EMBL" id="AMCV02000020">
    <property type="protein sequence ID" value="TDZ19537.1"/>
    <property type="molecule type" value="Genomic_DNA"/>
</dbReference>
<comment type="caution">
    <text evidence="2">The sequence shown here is derived from an EMBL/GenBank/DDBJ whole genome shotgun (WGS) entry which is preliminary data.</text>
</comment>
<accession>A0A484FRA3</accession>
<evidence type="ECO:0000313" key="2">
    <source>
        <dbReference type="EMBL" id="TDZ19537.1"/>
    </source>
</evidence>
<proteinExistence type="predicted"/>
<evidence type="ECO:0000313" key="3">
    <source>
        <dbReference type="Proteomes" id="UP000014480"/>
    </source>
</evidence>
<sequence>MDEENLSAIAPRITTNPPSAGLVHAHSNRTDSHAPDAVENSAQELRVIYSGVYIMASRWGLSRTTW</sequence>
<dbReference type="AlphaFoldDB" id="A0A484FRA3"/>
<keyword evidence="3" id="KW-1185">Reference proteome</keyword>